<dbReference type="EMBL" id="JAADYS010001835">
    <property type="protein sequence ID" value="KAF4460873.1"/>
    <property type="molecule type" value="Genomic_DNA"/>
</dbReference>
<dbReference type="InterPro" id="IPR038765">
    <property type="entry name" value="Papain-like_cys_pep_sf"/>
</dbReference>
<evidence type="ECO:0000313" key="8">
    <source>
        <dbReference type="EMBL" id="KAF4460873.1"/>
    </source>
</evidence>
<keyword evidence="2 8" id="KW-0645">Protease</keyword>
<dbReference type="GO" id="GO:0016929">
    <property type="term" value="F:deSUMOylase activity"/>
    <property type="evidence" value="ECO:0007669"/>
    <property type="project" value="TreeGrafter"/>
</dbReference>
<dbReference type="OrthoDB" id="1939479at2759"/>
<evidence type="ECO:0000313" key="9">
    <source>
        <dbReference type="Proteomes" id="UP000554235"/>
    </source>
</evidence>
<reference evidence="8 9" key="1">
    <citation type="submission" date="2020-01" db="EMBL/GenBank/DDBJ databases">
        <title>Identification and distribution of gene clusters putatively required for synthesis of sphingolipid metabolism inhibitors in phylogenetically diverse species of the filamentous fungus Fusarium.</title>
        <authorList>
            <person name="Kim H.-S."/>
            <person name="Busman M."/>
            <person name="Brown D.W."/>
            <person name="Divon H."/>
            <person name="Uhlig S."/>
            <person name="Proctor R.H."/>
        </authorList>
    </citation>
    <scope>NUCLEOTIDE SEQUENCE [LARGE SCALE GENOMIC DNA]</scope>
    <source>
        <strain evidence="8 9">NRRL 20459</strain>
    </source>
</reference>
<evidence type="ECO:0000256" key="6">
    <source>
        <dbReference type="SAM" id="MobiDB-lite"/>
    </source>
</evidence>
<feature type="coiled-coil region" evidence="5">
    <location>
        <begin position="708"/>
        <end position="743"/>
    </location>
</feature>
<dbReference type="PANTHER" id="PTHR12606:SF141">
    <property type="entry name" value="GH15225P-RELATED"/>
    <property type="match status" value="1"/>
</dbReference>
<keyword evidence="9" id="KW-1185">Reference proteome</keyword>
<accession>A0A8H4L467</accession>
<dbReference type="InterPro" id="IPR003653">
    <property type="entry name" value="Peptidase_C48_C"/>
</dbReference>
<keyword evidence="3" id="KW-0378">Hydrolase</keyword>
<keyword evidence="4" id="KW-0788">Thiol protease</keyword>
<comment type="caution">
    <text evidence="8">The sequence shown here is derived from an EMBL/GenBank/DDBJ whole genome shotgun (WGS) entry which is preliminary data.</text>
</comment>
<evidence type="ECO:0000256" key="2">
    <source>
        <dbReference type="ARBA" id="ARBA00022670"/>
    </source>
</evidence>
<dbReference type="Pfam" id="PF02902">
    <property type="entry name" value="Peptidase_C48"/>
    <property type="match status" value="1"/>
</dbReference>
<comment type="similarity">
    <text evidence="1">Belongs to the peptidase C48 family.</text>
</comment>
<feature type="region of interest" description="Disordered" evidence="6">
    <location>
        <begin position="449"/>
        <end position="511"/>
    </location>
</feature>
<evidence type="ECO:0000259" key="7">
    <source>
        <dbReference type="PROSITE" id="PS50600"/>
    </source>
</evidence>
<sequence length="1000" mass="112040">MSFSPWARAVIHNSADTNGRSRPAWLRGPILPKQRCSRAAPDQVPQVPQEQLRFTTPPRRIKRPKSRLLIDTPIPRADTLADPAVRARFGVTDSPIPLPLHPRPSQAPPVVFGLSATPSIPNKNLADVDGTQTRKRRAEDSEIDLVAAVNGIANTTGPIVTIREGQIVPNEESGQQAHKSHRMLGFLPSAGSFTRMISSIYSAVSGLGDKIGRIINPQSYRVAEFRSYLSDKHVTNKRIKIGADQDDAQTENASHNDASPEDTSIRWVDRDGLTTLMDDYKVFVKAISKVWDRLSEGTRQDANKDLEPLRTSLADNANDRAMLNNGEGHDLCELFSLQFKRAFEYLDSVYEIGVIVKIRDNNELVPPVLDYKLSQGATESMTSIKNFLSAPALPAVCKDILQKYGDRNAMVSQLFLDRIVLDLEAILCNLPAPSYVLSQEYRDRLQATFPSPSRTTLGAHPLLPGSFPEVDEPKEPVKVPTEQLAKESVKEPIPVEPSPPESPRPTISRPKFSKTDFIFTDLAQKGINRITPEDYRAAFYEESDAHRAIKETYISEFEPKPPLTSTEVGSIRSILRNRRKHPSKVTPKRLGIRRPPKAVRFTESTISPKQRTHLGLDVPKLIRHDEATRKAITSPEESQEQRPSWARKLLNLPTALTEERPRDRILPTFRHLEEKDGLDPSSRIEELFALPSLKLLELSDDSRAGIQYQKEQAALKAAEEARQAAEAARREAEEKARKELEERLARSGGLRMPIQTFVTPVSTAWHMRAQDTLRASATTTLAKTVEGIDLRRHDFAKVVSSTEWLNDEIVNGSLTWLDQAINSAAGIKDVKRNTRKCLAMSSFFFKRLQEQGVARTQRTLRRYGVEKGNILDVDTILLPICERSHWTLLVVRPSKRTVAHMDSLNARGNTAYTNLAMAWLRDVLEDKFIRDEWKVILHDAPLQNNGHDCGVHTITNAMCVALGLSPVDSYTAGDMPAQRIRIACMLLNGGFKGDFDLRVY</sequence>
<evidence type="ECO:0000256" key="1">
    <source>
        <dbReference type="ARBA" id="ARBA00005234"/>
    </source>
</evidence>
<keyword evidence="5" id="KW-0175">Coiled coil</keyword>
<dbReference type="Proteomes" id="UP000554235">
    <property type="component" value="Unassembled WGS sequence"/>
</dbReference>
<dbReference type="GO" id="GO:0006508">
    <property type="term" value="P:proteolysis"/>
    <property type="evidence" value="ECO:0007669"/>
    <property type="project" value="UniProtKB-KW"/>
</dbReference>
<dbReference type="GO" id="GO:0016926">
    <property type="term" value="P:protein desumoylation"/>
    <property type="evidence" value="ECO:0007669"/>
    <property type="project" value="TreeGrafter"/>
</dbReference>
<evidence type="ECO:0000256" key="3">
    <source>
        <dbReference type="ARBA" id="ARBA00022801"/>
    </source>
</evidence>
<dbReference type="AlphaFoldDB" id="A0A8H4L467"/>
<gene>
    <name evidence="8" type="ORF">FALBO_12338</name>
</gene>
<feature type="domain" description="Ubiquitin-like protease family profile" evidence="7">
    <location>
        <begin position="788"/>
        <end position="960"/>
    </location>
</feature>
<feature type="compositionally biased region" description="Pro residues" evidence="6">
    <location>
        <begin position="494"/>
        <end position="503"/>
    </location>
</feature>
<proteinExistence type="inferred from homology"/>
<feature type="region of interest" description="Disordered" evidence="6">
    <location>
        <begin position="242"/>
        <end position="263"/>
    </location>
</feature>
<evidence type="ECO:0000256" key="4">
    <source>
        <dbReference type="ARBA" id="ARBA00022807"/>
    </source>
</evidence>
<name>A0A8H4L467_9HYPO</name>
<evidence type="ECO:0000256" key="5">
    <source>
        <dbReference type="SAM" id="Coils"/>
    </source>
</evidence>
<dbReference type="PROSITE" id="PS50600">
    <property type="entry name" value="ULP_PROTEASE"/>
    <property type="match status" value="1"/>
</dbReference>
<dbReference type="SUPFAM" id="SSF54001">
    <property type="entry name" value="Cysteine proteinases"/>
    <property type="match status" value="1"/>
</dbReference>
<protein>
    <submittedName>
        <fullName evidence="8">Ubl-specific protease</fullName>
    </submittedName>
</protein>
<organism evidence="8 9">
    <name type="scientific">Fusarium albosuccineum</name>
    <dbReference type="NCBI Taxonomy" id="1237068"/>
    <lineage>
        <taxon>Eukaryota</taxon>
        <taxon>Fungi</taxon>
        <taxon>Dikarya</taxon>
        <taxon>Ascomycota</taxon>
        <taxon>Pezizomycotina</taxon>
        <taxon>Sordariomycetes</taxon>
        <taxon>Hypocreomycetidae</taxon>
        <taxon>Hypocreales</taxon>
        <taxon>Nectriaceae</taxon>
        <taxon>Fusarium</taxon>
        <taxon>Fusarium decemcellulare species complex</taxon>
    </lineage>
</organism>
<dbReference type="Gene3D" id="3.40.395.10">
    <property type="entry name" value="Adenoviral Proteinase, Chain A"/>
    <property type="match status" value="1"/>
</dbReference>
<dbReference type="GO" id="GO:0005634">
    <property type="term" value="C:nucleus"/>
    <property type="evidence" value="ECO:0007669"/>
    <property type="project" value="TreeGrafter"/>
</dbReference>
<dbReference type="PANTHER" id="PTHR12606">
    <property type="entry name" value="SENTRIN/SUMO-SPECIFIC PROTEASE"/>
    <property type="match status" value="1"/>
</dbReference>